<dbReference type="AlphaFoldDB" id="A0A8J4XZJ9"/>
<evidence type="ECO:0000256" key="1">
    <source>
        <dbReference type="SAM" id="Coils"/>
    </source>
</evidence>
<feature type="coiled-coil region" evidence="1">
    <location>
        <begin position="498"/>
        <end position="532"/>
    </location>
</feature>
<gene>
    <name evidence="3" type="primary">SPECC1L</name>
    <name evidence="3" type="ORF">GWK47_001727</name>
</gene>
<dbReference type="OrthoDB" id="6370856at2759"/>
<protein>
    <submittedName>
        <fullName evidence="3">Cytospin-A</fullName>
    </submittedName>
</protein>
<feature type="chain" id="PRO_5035209079" evidence="2">
    <location>
        <begin position="18"/>
        <end position="558"/>
    </location>
</feature>
<keyword evidence="4" id="KW-1185">Reference proteome</keyword>
<organism evidence="3 4">
    <name type="scientific">Chionoecetes opilio</name>
    <name type="common">Atlantic snow crab</name>
    <name type="synonym">Cancer opilio</name>
    <dbReference type="NCBI Taxonomy" id="41210"/>
    <lineage>
        <taxon>Eukaryota</taxon>
        <taxon>Metazoa</taxon>
        <taxon>Ecdysozoa</taxon>
        <taxon>Arthropoda</taxon>
        <taxon>Crustacea</taxon>
        <taxon>Multicrustacea</taxon>
        <taxon>Malacostraca</taxon>
        <taxon>Eumalacostraca</taxon>
        <taxon>Eucarida</taxon>
        <taxon>Decapoda</taxon>
        <taxon>Pleocyemata</taxon>
        <taxon>Brachyura</taxon>
        <taxon>Eubrachyura</taxon>
        <taxon>Majoidea</taxon>
        <taxon>Majidae</taxon>
        <taxon>Chionoecetes</taxon>
    </lineage>
</organism>
<feature type="coiled-coil region" evidence="1">
    <location>
        <begin position="228"/>
        <end position="465"/>
    </location>
</feature>
<sequence length="558" mass="63119">MCVCVCVWLTAVSCVAGIGTGARHRPDVECLRCKCGAAADTASATPSSTPAAPCPAPEVKEALTTLTLENQHLKERLMQLGVSVEASLSEQDKELLLAKACSVSQNGGEAEDASLCADRGEWDNKSTSSVSEVSVACLQDRIHQMEETHYCTNEELQATLQELEDLREQLTECSLEVQQMQEEKQVILESLTQQTEKLAESRSQNDTLKHMVIQQSENSQDLSQCEKTQRLMELLKSAQEDRELLQIKQDELEQQMATTKDVEERFHRETQLIRDRMKLLEAMVEAANSEKKAAENQLAEAQENVKASEIESTRLNTALETAKEKMSELEAAVISGEKSKLPDVLERVRQEKDVLEKENASLQQRANATACENERLKDQISVVQDELMVSGRQVARNNARSQLEDADWRKEQLETERLQLHEEVEVVKATVEDLKLTCQRHLEDKRELKASLSEAQKKLQDTSDKLHEKDRCITEGKVQLNKQVEEWEQFQNDLLMTVRVANNFKTEAQHDLEKLEQENVVLKERVKQLGLDVEKAKGPYLCGLSWGTRVQNSLLYFL</sequence>
<evidence type="ECO:0000313" key="4">
    <source>
        <dbReference type="Proteomes" id="UP000770661"/>
    </source>
</evidence>
<comment type="caution">
    <text evidence="3">The sequence shown here is derived from an EMBL/GenBank/DDBJ whole genome shotgun (WGS) entry which is preliminary data.</text>
</comment>
<dbReference type="Proteomes" id="UP000770661">
    <property type="component" value="Unassembled WGS sequence"/>
</dbReference>
<name>A0A8J4XZJ9_CHIOP</name>
<feature type="signal peptide" evidence="2">
    <location>
        <begin position="1"/>
        <end position="17"/>
    </location>
</feature>
<feature type="coiled-coil region" evidence="1">
    <location>
        <begin position="153"/>
        <end position="197"/>
    </location>
</feature>
<keyword evidence="1" id="KW-0175">Coiled coil</keyword>
<evidence type="ECO:0000256" key="2">
    <source>
        <dbReference type="SAM" id="SignalP"/>
    </source>
</evidence>
<reference evidence="3" key="1">
    <citation type="submission" date="2020-07" db="EMBL/GenBank/DDBJ databases">
        <title>The High-quality genome of the commercially important snow crab, Chionoecetes opilio.</title>
        <authorList>
            <person name="Jeong J.-H."/>
            <person name="Ryu S."/>
        </authorList>
    </citation>
    <scope>NUCLEOTIDE SEQUENCE</scope>
    <source>
        <strain evidence="3">MADBK_172401_WGS</strain>
        <tissue evidence="3">Digestive gland</tissue>
    </source>
</reference>
<evidence type="ECO:0000313" key="3">
    <source>
        <dbReference type="EMBL" id="KAG0713981.1"/>
    </source>
</evidence>
<dbReference type="EMBL" id="JACEEZ010020916">
    <property type="protein sequence ID" value="KAG0713981.1"/>
    <property type="molecule type" value="Genomic_DNA"/>
</dbReference>
<proteinExistence type="predicted"/>
<accession>A0A8J4XZJ9</accession>
<keyword evidence="2" id="KW-0732">Signal</keyword>